<evidence type="ECO:0008006" key="4">
    <source>
        <dbReference type="Google" id="ProtNLM"/>
    </source>
</evidence>
<dbReference type="PANTHER" id="PTHR33994:SF17">
    <property type="entry name" value="OS01G0655600 PROTEIN"/>
    <property type="match status" value="1"/>
</dbReference>
<reference evidence="2 3" key="1">
    <citation type="submission" date="2024-02" db="EMBL/GenBank/DDBJ databases">
        <title>High-quality chromosome-scale genome assembly of Pensacola bahiagrass (Paspalum notatum Flugge var. saurae).</title>
        <authorList>
            <person name="Vega J.M."/>
            <person name="Podio M."/>
            <person name="Orjuela J."/>
            <person name="Siena L.A."/>
            <person name="Pessino S.C."/>
            <person name="Combes M.C."/>
            <person name="Mariac C."/>
            <person name="Albertini E."/>
            <person name="Pupilli F."/>
            <person name="Ortiz J.P.A."/>
            <person name="Leblanc O."/>
        </authorList>
    </citation>
    <scope>NUCLEOTIDE SEQUENCE [LARGE SCALE GENOMIC DNA]</scope>
    <source>
        <strain evidence="2">R1</strain>
        <tissue evidence="2">Leaf</tissue>
    </source>
</reference>
<gene>
    <name evidence="2" type="ORF">U9M48_011208</name>
</gene>
<dbReference type="PANTHER" id="PTHR33994">
    <property type="entry name" value="OS04G0515000 PROTEIN"/>
    <property type="match status" value="1"/>
</dbReference>
<dbReference type="AlphaFoldDB" id="A0AAQ3SV61"/>
<keyword evidence="1" id="KW-0812">Transmembrane</keyword>
<evidence type="ECO:0000313" key="3">
    <source>
        <dbReference type="Proteomes" id="UP001341281"/>
    </source>
</evidence>
<evidence type="ECO:0000256" key="1">
    <source>
        <dbReference type="SAM" id="Phobius"/>
    </source>
</evidence>
<keyword evidence="1" id="KW-0472">Membrane</keyword>
<keyword evidence="3" id="KW-1185">Reference proteome</keyword>
<protein>
    <recommendedName>
        <fullName evidence="4">Late embryogenesis abundant protein LEA-2 subgroup domain-containing protein</fullName>
    </recommendedName>
</protein>
<proteinExistence type="predicted"/>
<dbReference type="Proteomes" id="UP001341281">
    <property type="component" value="Chromosome 02"/>
</dbReference>
<name>A0AAQ3SV61_PASNO</name>
<organism evidence="2 3">
    <name type="scientific">Paspalum notatum var. saurae</name>
    <dbReference type="NCBI Taxonomy" id="547442"/>
    <lineage>
        <taxon>Eukaryota</taxon>
        <taxon>Viridiplantae</taxon>
        <taxon>Streptophyta</taxon>
        <taxon>Embryophyta</taxon>
        <taxon>Tracheophyta</taxon>
        <taxon>Spermatophyta</taxon>
        <taxon>Magnoliopsida</taxon>
        <taxon>Liliopsida</taxon>
        <taxon>Poales</taxon>
        <taxon>Poaceae</taxon>
        <taxon>PACMAD clade</taxon>
        <taxon>Panicoideae</taxon>
        <taxon>Andropogonodae</taxon>
        <taxon>Paspaleae</taxon>
        <taxon>Paspalinae</taxon>
        <taxon>Paspalum</taxon>
    </lineage>
</organism>
<dbReference type="EMBL" id="CP144746">
    <property type="protein sequence ID" value="WVZ61310.1"/>
    <property type="molecule type" value="Genomic_DNA"/>
</dbReference>
<sequence>MVLGHSRSAPFAIYPIKMLEGGAAKSKSISCHKDSSSVDQYCRNATLIRICDVILVIAAVALMYGGWRLSQYVHDDDMATRAARARPSLFIRLIGVEGLDPRGLPPVPPAFHLTVDAEGVPRCYRSCNGGNKSMLRISYHGIILAWGHVPWFCIDGNRRVATVEARAEAAVLREDVRGLIQSEQHVVGKTEFDVEGEVAGLGYLSCKVFLLQGKASIAEDSKAPCRVEYY</sequence>
<feature type="transmembrane region" description="Helical" evidence="1">
    <location>
        <begin position="47"/>
        <end position="67"/>
    </location>
</feature>
<evidence type="ECO:0000313" key="2">
    <source>
        <dbReference type="EMBL" id="WVZ61310.1"/>
    </source>
</evidence>
<keyword evidence="1" id="KW-1133">Transmembrane helix</keyword>
<accession>A0AAQ3SV61</accession>